<dbReference type="Proteomes" id="UP000477680">
    <property type="component" value="Chromosome"/>
</dbReference>
<protein>
    <recommendedName>
        <fullName evidence="1">ABM domain-containing protein</fullName>
    </recommendedName>
</protein>
<accession>A0A6C0U7U8</accession>
<evidence type="ECO:0000313" key="2">
    <source>
        <dbReference type="EMBL" id="QIB67067.1"/>
    </source>
</evidence>
<gene>
    <name evidence="2" type="ORF">G3T16_18380</name>
</gene>
<dbReference type="Gene3D" id="3.30.70.100">
    <property type="match status" value="1"/>
</dbReference>
<sequence length="97" mass="10521">MLIVTVILRLQPRRVESARQVLGSLAVAAQGAPGVKTFNLGEDLVTPGVFHLTEVYEDAGARERFENSKEFTAVLGALGLFFLEPPEVACYAVDTSR</sequence>
<dbReference type="Pfam" id="PF03992">
    <property type="entry name" value="ABM"/>
    <property type="match status" value="1"/>
</dbReference>
<dbReference type="EMBL" id="CP048711">
    <property type="protein sequence ID" value="QIB67067.1"/>
    <property type="molecule type" value="Genomic_DNA"/>
</dbReference>
<organism evidence="2 3">
    <name type="scientific">Kineobactrum salinum</name>
    <dbReference type="NCBI Taxonomy" id="2708301"/>
    <lineage>
        <taxon>Bacteria</taxon>
        <taxon>Pseudomonadati</taxon>
        <taxon>Pseudomonadota</taxon>
        <taxon>Gammaproteobacteria</taxon>
        <taxon>Cellvibrionales</taxon>
        <taxon>Halieaceae</taxon>
        <taxon>Kineobactrum</taxon>
    </lineage>
</organism>
<dbReference type="AlphaFoldDB" id="A0A6C0U7U8"/>
<reference evidence="2 3" key="1">
    <citation type="submission" date="2020-02" db="EMBL/GenBank/DDBJ databases">
        <title>Genome sequencing for Kineobactrum sp. M2.</title>
        <authorList>
            <person name="Park S.-J."/>
        </authorList>
    </citation>
    <scope>NUCLEOTIDE SEQUENCE [LARGE SCALE GENOMIC DNA]</scope>
    <source>
        <strain evidence="2 3">M2</strain>
    </source>
</reference>
<dbReference type="RefSeq" id="WP_163496495.1">
    <property type="nucleotide sequence ID" value="NZ_CP048711.1"/>
</dbReference>
<dbReference type="InterPro" id="IPR007138">
    <property type="entry name" value="ABM_dom"/>
</dbReference>
<keyword evidence="3" id="KW-1185">Reference proteome</keyword>
<name>A0A6C0U7U8_9GAMM</name>
<proteinExistence type="predicted"/>
<evidence type="ECO:0000259" key="1">
    <source>
        <dbReference type="Pfam" id="PF03992"/>
    </source>
</evidence>
<evidence type="ECO:0000313" key="3">
    <source>
        <dbReference type="Proteomes" id="UP000477680"/>
    </source>
</evidence>
<feature type="domain" description="ABM" evidence="1">
    <location>
        <begin position="1"/>
        <end position="74"/>
    </location>
</feature>
<dbReference type="KEGG" id="kim:G3T16_18380"/>
<dbReference type="SUPFAM" id="SSF54909">
    <property type="entry name" value="Dimeric alpha+beta barrel"/>
    <property type="match status" value="1"/>
</dbReference>
<dbReference type="InterPro" id="IPR011008">
    <property type="entry name" value="Dimeric_a/b-barrel"/>
</dbReference>